<comment type="caution">
    <text evidence="1">The sequence shown here is derived from an EMBL/GenBank/DDBJ whole genome shotgun (WGS) entry which is preliminary data.</text>
</comment>
<sequence>MGLVSLSIFTSSSKPPVYIPTLKENHSASYVGIPTALEYIRLLLDQRSEVHFQWTPYKDLAIQAIISDEFL</sequence>
<accession>A0ABR0QH80</accession>
<dbReference type="EMBL" id="JARKNE010000003">
    <property type="protein sequence ID" value="KAK5838675.1"/>
    <property type="molecule type" value="Genomic_DNA"/>
</dbReference>
<dbReference type="Proteomes" id="UP001358586">
    <property type="component" value="Chromosome 3"/>
</dbReference>
<evidence type="ECO:0000313" key="2">
    <source>
        <dbReference type="Proteomes" id="UP001358586"/>
    </source>
</evidence>
<organism evidence="1 2">
    <name type="scientific">Gossypium arboreum</name>
    <name type="common">Tree cotton</name>
    <name type="synonym">Gossypium nanking</name>
    <dbReference type="NCBI Taxonomy" id="29729"/>
    <lineage>
        <taxon>Eukaryota</taxon>
        <taxon>Viridiplantae</taxon>
        <taxon>Streptophyta</taxon>
        <taxon>Embryophyta</taxon>
        <taxon>Tracheophyta</taxon>
        <taxon>Spermatophyta</taxon>
        <taxon>Magnoliopsida</taxon>
        <taxon>eudicotyledons</taxon>
        <taxon>Gunneridae</taxon>
        <taxon>Pentapetalae</taxon>
        <taxon>rosids</taxon>
        <taxon>malvids</taxon>
        <taxon>Malvales</taxon>
        <taxon>Malvaceae</taxon>
        <taxon>Malvoideae</taxon>
        <taxon>Gossypium</taxon>
    </lineage>
</organism>
<name>A0ABR0QH80_GOSAR</name>
<proteinExistence type="predicted"/>
<reference evidence="1 2" key="1">
    <citation type="submission" date="2023-03" db="EMBL/GenBank/DDBJ databases">
        <title>WGS of Gossypium arboreum.</title>
        <authorList>
            <person name="Yu D."/>
        </authorList>
    </citation>
    <scope>NUCLEOTIDE SEQUENCE [LARGE SCALE GENOMIC DNA]</scope>
    <source>
        <tissue evidence="1">Leaf</tissue>
    </source>
</reference>
<gene>
    <name evidence="1" type="ORF">PVK06_007410</name>
</gene>
<evidence type="ECO:0000313" key="1">
    <source>
        <dbReference type="EMBL" id="KAK5838675.1"/>
    </source>
</evidence>
<protein>
    <submittedName>
        <fullName evidence="1">Uncharacterized protein</fullName>
    </submittedName>
</protein>
<keyword evidence="2" id="KW-1185">Reference proteome</keyword>